<organism evidence="2 3">
    <name type="scientific">Corynebacterium canis</name>
    <dbReference type="NCBI Taxonomy" id="679663"/>
    <lineage>
        <taxon>Bacteria</taxon>
        <taxon>Bacillati</taxon>
        <taxon>Actinomycetota</taxon>
        <taxon>Actinomycetes</taxon>
        <taxon>Mycobacteriales</taxon>
        <taxon>Corynebacteriaceae</taxon>
        <taxon>Corynebacterium</taxon>
    </lineage>
</organism>
<dbReference type="InterPro" id="IPR011256">
    <property type="entry name" value="Reg_factor_effector_dom_sf"/>
</dbReference>
<accession>A0A5C5TXE6</accession>
<dbReference type="InterPro" id="IPR010499">
    <property type="entry name" value="AraC_E-bd"/>
</dbReference>
<sequence length="157" mass="17407">MSIVISKATVDPMTVVALTGVVPTYEDEPQLWDQMIPLVEGLTPAGDFLCGVIEHSEEYVAHNPKLSVFLPVVEDTQVEPPLELHHFPARECLVADILGPYNQITAAYEELQQYLEAHGLAHRTDGTLAAKSFSLYFNTPEQVDESELRTRVCMPLG</sequence>
<dbReference type="Pfam" id="PF06445">
    <property type="entry name" value="GyrI-like"/>
    <property type="match status" value="1"/>
</dbReference>
<evidence type="ECO:0000313" key="3">
    <source>
        <dbReference type="Proteomes" id="UP000320791"/>
    </source>
</evidence>
<protein>
    <submittedName>
        <fullName evidence="2">GyrI-like domain-containing protein</fullName>
    </submittedName>
</protein>
<feature type="domain" description="AraC effector-binding" evidence="1">
    <location>
        <begin position="3"/>
        <end position="157"/>
    </location>
</feature>
<dbReference type="SUPFAM" id="SSF55136">
    <property type="entry name" value="Probable bacterial effector-binding domain"/>
    <property type="match status" value="1"/>
</dbReference>
<reference evidence="2 3" key="1">
    <citation type="submission" date="2019-08" db="EMBL/GenBank/DDBJ databases">
        <authorList>
            <person name="Lei W."/>
        </authorList>
    </citation>
    <scope>NUCLEOTIDE SEQUENCE [LARGE SCALE GENOMIC DNA]</scope>
    <source>
        <strain evidence="2 3">CCUG 58627</strain>
    </source>
</reference>
<evidence type="ECO:0000313" key="2">
    <source>
        <dbReference type="EMBL" id="TWT18068.1"/>
    </source>
</evidence>
<dbReference type="AlphaFoldDB" id="A0A5C5TXE6"/>
<comment type="caution">
    <text evidence="2">The sequence shown here is derived from an EMBL/GenBank/DDBJ whole genome shotgun (WGS) entry which is preliminary data.</text>
</comment>
<dbReference type="EMBL" id="VOHM01000037">
    <property type="protein sequence ID" value="TWT18068.1"/>
    <property type="molecule type" value="Genomic_DNA"/>
</dbReference>
<dbReference type="OrthoDB" id="7849865at2"/>
<gene>
    <name evidence="2" type="ORF">FRX94_12005</name>
</gene>
<dbReference type="Proteomes" id="UP000320791">
    <property type="component" value="Unassembled WGS sequence"/>
</dbReference>
<proteinExistence type="predicted"/>
<name>A0A5C5TXE6_9CORY</name>
<dbReference type="Gene3D" id="3.20.80.10">
    <property type="entry name" value="Regulatory factor, effector binding domain"/>
    <property type="match status" value="1"/>
</dbReference>
<evidence type="ECO:0000259" key="1">
    <source>
        <dbReference type="SMART" id="SM00871"/>
    </source>
</evidence>
<dbReference type="SMART" id="SM00871">
    <property type="entry name" value="AraC_E_bind"/>
    <property type="match status" value="1"/>
</dbReference>
<dbReference type="InterPro" id="IPR029442">
    <property type="entry name" value="GyrI-like"/>
</dbReference>
<keyword evidence="3" id="KW-1185">Reference proteome</keyword>
<dbReference type="RefSeq" id="WP_146325585.1">
    <property type="nucleotide sequence ID" value="NZ_BAABLR010000060.1"/>
</dbReference>